<sequence>MNASPTPWHAVGETIRRLETAGYRRLDEAESWSVKPGDRVYVVRAGSSIAALEIGDAAPETAGFRLIGAHTDSPNLRVKPNAQLKRSGQHQIGVEIYGGVLLYTWLDRDLALAGRVMVRAGNALDARLVRFDRAMLRVPSLAIHLDRAVNTEGLVLNAQSHMVPLLALESGGALDFKALLADAVRRDGESLAAGDVLAFELCAYDVVPATRGGVRGEYVFAPRLDNLASCHASLAALLDAPAAPHVTRGVFLFDHEEVGSMSAQGADGPFLRDVLTRVCEAHPKSSRDALPRALARSFFVSADMAHALHPNYADKHEPQHQPQLGGGPVIKSNANQRYATDAEGQARFEMWCAEADVTPQRFVTRTDLACGSTIGPITAAGLGMRVVDVGNPMLSMHSCREMSGAADVAKMIAVMRAFFTAHS</sequence>
<keyword evidence="6 9" id="KW-0378">Hydrolase</keyword>
<dbReference type="PANTHER" id="PTHR28570:SF3">
    <property type="entry name" value="ASPARTYL AMINOPEPTIDASE"/>
    <property type="match status" value="1"/>
</dbReference>
<evidence type="ECO:0000256" key="1">
    <source>
        <dbReference type="ARBA" id="ARBA00001947"/>
    </source>
</evidence>
<evidence type="ECO:0000256" key="4">
    <source>
        <dbReference type="ARBA" id="ARBA00022670"/>
    </source>
</evidence>
<dbReference type="SUPFAM" id="SSF101821">
    <property type="entry name" value="Aminopeptidase/glucanase lid domain"/>
    <property type="match status" value="1"/>
</dbReference>
<dbReference type="InterPro" id="IPR001948">
    <property type="entry name" value="Peptidase_M18"/>
</dbReference>
<evidence type="ECO:0000256" key="2">
    <source>
        <dbReference type="ARBA" id="ARBA00008290"/>
    </source>
</evidence>
<dbReference type="NCBIfam" id="NF002759">
    <property type="entry name" value="PRK02813.1"/>
    <property type="match status" value="1"/>
</dbReference>
<dbReference type="GO" id="GO:0008237">
    <property type="term" value="F:metallopeptidase activity"/>
    <property type="evidence" value="ECO:0007669"/>
    <property type="project" value="UniProtKB-KW"/>
</dbReference>
<evidence type="ECO:0000256" key="10">
    <source>
        <dbReference type="RuleBase" id="RU004387"/>
    </source>
</evidence>
<dbReference type="GO" id="GO:0008270">
    <property type="term" value="F:zinc ion binding"/>
    <property type="evidence" value="ECO:0007669"/>
    <property type="project" value="InterPro"/>
</dbReference>
<keyword evidence="7 9" id="KW-0862">Zinc</keyword>
<dbReference type="GO" id="GO:0004177">
    <property type="term" value="F:aminopeptidase activity"/>
    <property type="evidence" value="ECO:0007669"/>
    <property type="project" value="UniProtKB-KW"/>
</dbReference>
<keyword evidence="12" id="KW-1185">Reference proteome</keyword>
<comment type="cofactor">
    <cofactor evidence="1 10">
        <name>Zn(2+)</name>
        <dbReference type="ChEBI" id="CHEBI:29105"/>
    </cofactor>
</comment>
<evidence type="ECO:0000313" key="11">
    <source>
        <dbReference type="EMBL" id="AKF06895.1"/>
    </source>
</evidence>
<dbReference type="EC" id="3.4.11.-" evidence="10"/>
<dbReference type="Gene3D" id="2.30.250.10">
    <property type="entry name" value="Aminopeptidase i, Domain 2"/>
    <property type="match status" value="1"/>
</dbReference>
<dbReference type="AlphaFoldDB" id="A0A0F6YK57"/>
<proteinExistence type="inferred from homology"/>
<evidence type="ECO:0000256" key="9">
    <source>
        <dbReference type="RuleBase" id="RU004386"/>
    </source>
</evidence>
<evidence type="ECO:0000256" key="5">
    <source>
        <dbReference type="ARBA" id="ARBA00022723"/>
    </source>
</evidence>
<comment type="similarity">
    <text evidence="2 9">Belongs to the peptidase M18 family.</text>
</comment>
<dbReference type="InterPro" id="IPR023358">
    <property type="entry name" value="Peptidase_M18_dom2"/>
</dbReference>
<dbReference type="STRING" id="927083.DB32_004044"/>
<organism evidence="11 12">
    <name type="scientific">Sandaracinus amylolyticus</name>
    <dbReference type="NCBI Taxonomy" id="927083"/>
    <lineage>
        <taxon>Bacteria</taxon>
        <taxon>Pseudomonadati</taxon>
        <taxon>Myxococcota</taxon>
        <taxon>Polyangia</taxon>
        <taxon>Polyangiales</taxon>
        <taxon>Sandaracinaceae</taxon>
        <taxon>Sandaracinus</taxon>
    </lineage>
</organism>
<evidence type="ECO:0000256" key="3">
    <source>
        <dbReference type="ARBA" id="ARBA00022438"/>
    </source>
</evidence>
<evidence type="ECO:0000256" key="6">
    <source>
        <dbReference type="ARBA" id="ARBA00022801"/>
    </source>
</evidence>
<dbReference type="Pfam" id="PF02127">
    <property type="entry name" value="Peptidase_M18"/>
    <property type="match status" value="1"/>
</dbReference>
<dbReference type="CDD" id="cd05658">
    <property type="entry name" value="M18_DAP"/>
    <property type="match status" value="1"/>
</dbReference>
<keyword evidence="3 9" id="KW-0031">Aminopeptidase</keyword>
<dbReference type="GO" id="GO:0005737">
    <property type="term" value="C:cytoplasm"/>
    <property type="evidence" value="ECO:0007669"/>
    <property type="project" value="UniProtKB-ARBA"/>
</dbReference>
<gene>
    <name evidence="11" type="ORF">DB32_004044</name>
</gene>
<keyword evidence="5 9" id="KW-0479">Metal-binding</keyword>
<dbReference type="Proteomes" id="UP000034883">
    <property type="component" value="Chromosome"/>
</dbReference>
<dbReference type="SUPFAM" id="SSF53187">
    <property type="entry name" value="Zn-dependent exopeptidases"/>
    <property type="match status" value="1"/>
</dbReference>
<evidence type="ECO:0000256" key="7">
    <source>
        <dbReference type="ARBA" id="ARBA00022833"/>
    </source>
</evidence>
<reference evidence="11 12" key="1">
    <citation type="submission" date="2015-03" db="EMBL/GenBank/DDBJ databases">
        <title>Genome assembly of Sandaracinus amylolyticus DSM 53668.</title>
        <authorList>
            <person name="Sharma G."/>
            <person name="Subramanian S."/>
        </authorList>
    </citation>
    <scope>NUCLEOTIDE SEQUENCE [LARGE SCALE GENOMIC DNA]</scope>
    <source>
        <strain evidence="11 12">DSM 53668</strain>
    </source>
</reference>
<accession>A0A0F6YK57</accession>
<dbReference type="PANTHER" id="PTHR28570">
    <property type="entry name" value="ASPARTYL AMINOPEPTIDASE"/>
    <property type="match status" value="1"/>
</dbReference>
<dbReference type="PRINTS" id="PR00932">
    <property type="entry name" value="AMINO1PTASE"/>
</dbReference>
<evidence type="ECO:0000256" key="8">
    <source>
        <dbReference type="ARBA" id="ARBA00023049"/>
    </source>
</evidence>
<keyword evidence="4 9" id="KW-0645">Protease</keyword>
<protein>
    <recommendedName>
        <fullName evidence="10">M18 family aminopeptidase</fullName>
        <ecNumber evidence="10">3.4.11.-</ecNumber>
    </recommendedName>
</protein>
<dbReference type="GO" id="GO:0006508">
    <property type="term" value="P:proteolysis"/>
    <property type="evidence" value="ECO:0007669"/>
    <property type="project" value="UniProtKB-KW"/>
</dbReference>
<dbReference type="EMBL" id="CP011125">
    <property type="protein sequence ID" value="AKF06895.1"/>
    <property type="molecule type" value="Genomic_DNA"/>
</dbReference>
<evidence type="ECO:0000313" key="12">
    <source>
        <dbReference type="Proteomes" id="UP000034883"/>
    </source>
</evidence>
<name>A0A0F6YK57_9BACT</name>
<dbReference type="Gene3D" id="3.40.630.10">
    <property type="entry name" value="Zn peptidases"/>
    <property type="match status" value="1"/>
</dbReference>
<dbReference type="KEGG" id="samy:DB32_004044"/>
<keyword evidence="8 9" id="KW-0482">Metalloprotease</keyword>